<accession>A0A1V4JCX3</accession>
<organism evidence="2 3">
    <name type="scientific">Patagioenas fasciata monilis</name>
    <dbReference type="NCBI Taxonomy" id="372326"/>
    <lineage>
        <taxon>Eukaryota</taxon>
        <taxon>Metazoa</taxon>
        <taxon>Chordata</taxon>
        <taxon>Craniata</taxon>
        <taxon>Vertebrata</taxon>
        <taxon>Euteleostomi</taxon>
        <taxon>Archelosauria</taxon>
        <taxon>Archosauria</taxon>
        <taxon>Dinosauria</taxon>
        <taxon>Saurischia</taxon>
        <taxon>Theropoda</taxon>
        <taxon>Coelurosauria</taxon>
        <taxon>Aves</taxon>
        <taxon>Neognathae</taxon>
        <taxon>Neoaves</taxon>
        <taxon>Columbimorphae</taxon>
        <taxon>Columbiformes</taxon>
        <taxon>Columbidae</taxon>
        <taxon>Patagioenas</taxon>
    </lineage>
</organism>
<proteinExistence type="predicted"/>
<sequence>MCIGYSTVPSRILCSVSYVMAQPSCLTTAQLRAPQLPDLEGSKAPALRTPRPPGPWPSPRDRPRPSAERALPPVSRRLPAQGIYRKREDSL</sequence>
<gene>
    <name evidence="2" type="ORF">AV530_019272</name>
</gene>
<dbReference type="AlphaFoldDB" id="A0A1V4JCX3"/>
<protein>
    <submittedName>
        <fullName evidence="2">Uncharacterized protein</fullName>
    </submittedName>
</protein>
<dbReference type="EMBL" id="LSYS01007908">
    <property type="protein sequence ID" value="OPJ70016.1"/>
    <property type="molecule type" value="Genomic_DNA"/>
</dbReference>
<evidence type="ECO:0000313" key="2">
    <source>
        <dbReference type="EMBL" id="OPJ70016.1"/>
    </source>
</evidence>
<evidence type="ECO:0000313" key="3">
    <source>
        <dbReference type="Proteomes" id="UP000190648"/>
    </source>
</evidence>
<keyword evidence="3" id="KW-1185">Reference proteome</keyword>
<comment type="caution">
    <text evidence="2">The sequence shown here is derived from an EMBL/GenBank/DDBJ whole genome shotgun (WGS) entry which is preliminary data.</text>
</comment>
<name>A0A1V4JCX3_PATFA</name>
<evidence type="ECO:0000256" key="1">
    <source>
        <dbReference type="SAM" id="MobiDB-lite"/>
    </source>
</evidence>
<feature type="region of interest" description="Disordered" evidence="1">
    <location>
        <begin position="34"/>
        <end position="91"/>
    </location>
</feature>
<reference evidence="2 3" key="1">
    <citation type="submission" date="2016-02" db="EMBL/GenBank/DDBJ databases">
        <title>Band-tailed pigeon sequencing and assembly.</title>
        <authorList>
            <person name="Soares A.E."/>
            <person name="Novak B.J."/>
            <person name="Rice E.S."/>
            <person name="O'Connell B."/>
            <person name="Chang D."/>
            <person name="Weber S."/>
            <person name="Shapiro B."/>
        </authorList>
    </citation>
    <scope>NUCLEOTIDE SEQUENCE [LARGE SCALE GENOMIC DNA]</scope>
    <source>
        <strain evidence="2">BTP2013</strain>
        <tissue evidence="2">Blood</tissue>
    </source>
</reference>
<dbReference type="Proteomes" id="UP000190648">
    <property type="component" value="Unassembled WGS sequence"/>
</dbReference>